<feature type="non-terminal residue" evidence="2">
    <location>
        <position position="747"/>
    </location>
</feature>
<dbReference type="AlphaFoldDB" id="A0AAN4ZQ79"/>
<feature type="region of interest" description="Disordered" evidence="1">
    <location>
        <begin position="330"/>
        <end position="467"/>
    </location>
</feature>
<reference evidence="3" key="1">
    <citation type="submission" date="2022-10" db="EMBL/GenBank/DDBJ databases">
        <title>Genome assembly of Pristionchus species.</title>
        <authorList>
            <person name="Yoshida K."/>
            <person name="Sommer R.J."/>
        </authorList>
    </citation>
    <scope>NUCLEOTIDE SEQUENCE [LARGE SCALE GENOMIC DNA]</scope>
    <source>
        <strain evidence="3">RS5460</strain>
    </source>
</reference>
<sequence length="747" mass="81238">SQIPVCFSAVRTARESSPSSSDQDRTARSKRKKWTVNSVVSKAGARTPERYDRARTMRSLSTARNLSFASPANMKTARTRSRSPNGEIPAPVQTIPIVPTPELGPHGECQLVEGMELLKCAAPVDSLIRTCAEGVSPPRTRSESNCSTANGIRTCESTNEYCANKSPPFSSPRSIPCTDESRACTPLRTARNASPCLQQRAPSSAALDKRRVLFGYGTRPATTPTRSARQSASPAQKTCIDEASPMHTAQRIVMSPVQTAVRVAPSSRSSNENSRKSLKQIHKESNRSQRDKSAAKARLERSSTSTANLPTARNLFGTVAANESVASMLTARTPNMQTGRKTQSPTASMKTARHQSPKGCTQHERDFDVPRLSTDHQPLRLEDWSQYDGKESNFGKHGPTERSAPYRPLPSQGSDTRTARLPSAPLNTARTGSPYGCFPSVRTAAERSPARDLTTARNQTSPMSRRVPQPRQLFGDVLTAPPADSPYAPAQEGTMTARSPMQSLKTARQSPYDKNVITGREARSPMQPLQTARHKSPYGGNVQTACEARTPNRSCKTARASPYEKNVLTAREPRSPAHSMKTARASPYGKSARSPALQTARQPAHDARSIRELHTPDRSCKTARASPYNKSARSPALNTAMLSPYERNVLTARAAQSPSTPMKTAAARERSERTARSPADGLRTAADYGRSPALPTARCLSPKEGPRSVYLAPQMAPLNAEARRQEEGYKQMVTARVVTPCRSSRGI</sequence>
<feature type="region of interest" description="Disordered" evidence="1">
    <location>
        <begin position="72"/>
        <end position="94"/>
    </location>
</feature>
<feature type="compositionally biased region" description="Basic and acidic residues" evidence="1">
    <location>
        <begin position="603"/>
        <end position="620"/>
    </location>
</feature>
<feature type="region of interest" description="Disordered" evidence="1">
    <location>
        <begin position="653"/>
        <end position="701"/>
    </location>
</feature>
<feature type="region of interest" description="Disordered" evidence="1">
    <location>
        <begin position="217"/>
        <end position="237"/>
    </location>
</feature>
<feature type="compositionally biased region" description="Low complexity" evidence="1">
    <location>
        <begin position="218"/>
        <end position="229"/>
    </location>
</feature>
<protein>
    <submittedName>
        <fullName evidence="2">Uncharacterized protein</fullName>
    </submittedName>
</protein>
<proteinExistence type="predicted"/>
<feature type="non-terminal residue" evidence="2">
    <location>
        <position position="1"/>
    </location>
</feature>
<accession>A0AAN4ZQ79</accession>
<organism evidence="2 3">
    <name type="scientific">Pristionchus mayeri</name>
    <dbReference type="NCBI Taxonomy" id="1317129"/>
    <lineage>
        <taxon>Eukaryota</taxon>
        <taxon>Metazoa</taxon>
        <taxon>Ecdysozoa</taxon>
        <taxon>Nematoda</taxon>
        <taxon>Chromadorea</taxon>
        <taxon>Rhabditida</taxon>
        <taxon>Rhabditina</taxon>
        <taxon>Diplogasteromorpha</taxon>
        <taxon>Diplogasteroidea</taxon>
        <taxon>Neodiplogasteridae</taxon>
        <taxon>Pristionchus</taxon>
    </lineage>
</organism>
<feature type="compositionally biased region" description="Polar residues" evidence="1">
    <location>
        <begin position="493"/>
        <end position="509"/>
    </location>
</feature>
<feature type="region of interest" description="Disordered" evidence="1">
    <location>
        <begin position="1"/>
        <end position="55"/>
    </location>
</feature>
<feature type="compositionally biased region" description="Basic and acidic residues" evidence="1">
    <location>
        <begin position="666"/>
        <end position="675"/>
    </location>
</feature>
<comment type="caution">
    <text evidence="2">The sequence shown here is derived from an EMBL/GenBank/DDBJ whole genome shotgun (WGS) entry which is preliminary data.</text>
</comment>
<evidence type="ECO:0000256" key="1">
    <source>
        <dbReference type="SAM" id="MobiDB-lite"/>
    </source>
</evidence>
<feature type="compositionally biased region" description="Basic and acidic residues" evidence="1">
    <location>
        <begin position="281"/>
        <end position="301"/>
    </location>
</feature>
<feature type="region of interest" description="Disordered" evidence="1">
    <location>
        <begin position="490"/>
        <end position="511"/>
    </location>
</feature>
<feature type="region of interest" description="Disordered" evidence="1">
    <location>
        <begin position="570"/>
        <end position="633"/>
    </location>
</feature>
<keyword evidence="3" id="KW-1185">Reference proteome</keyword>
<dbReference type="EMBL" id="BTRK01000003">
    <property type="protein sequence ID" value="GMR41175.1"/>
    <property type="molecule type" value="Genomic_DNA"/>
</dbReference>
<feature type="compositionally biased region" description="Polar residues" evidence="1">
    <location>
        <begin position="330"/>
        <end position="349"/>
    </location>
</feature>
<name>A0AAN4ZQ79_9BILA</name>
<evidence type="ECO:0000313" key="2">
    <source>
        <dbReference type="EMBL" id="GMR41175.1"/>
    </source>
</evidence>
<feature type="compositionally biased region" description="Basic and acidic residues" evidence="1">
    <location>
        <begin position="361"/>
        <end position="400"/>
    </location>
</feature>
<feature type="region of interest" description="Disordered" evidence="1">
    <location>
        <begin position="260"/>
        <end position="310"/>
    </location>
</feature>
<evidence type="ECO:0000313" key="3">
    <source>
        <dbReference type="Proteomes" id="UP001328107"/>
    </source>
</evidence>
<gene>
    <name evidence="2" type="ORF">PMAYCL1PPCAC_11370</name>
</gene>
<dbReference type="Proteomes" id="UP001328107">
    <property type="component" value="Unassembled WGS sequence"/>
</dbReference>